<dbReference type="EMBL" id="FRAV01000004">
    <property type="protein sequence ID" value="SHK43470.1"/>
    <property type="molecule type" value="Genomic_DNA"/>
</dbReference>
<dbReference type="Pfam" id="PF14022">
    <property type="entry name" value="DUF4238"/>
    <property type="match status" value="1"/>
</dbReference>
<evidence type="ECO:0000313" key="2">
    <source>
        <dbReference type="Proteomes" id="UP000184364"/>
    </source>
</evidence>
<sequence>MSIPKNHHYISQIHIKNFFNKDDGCIYLYDKHQNNLFKSNGTRNIFSERNLNTRRVSENIDYTTIENQLNDKFEKDFDRHLQTVREFIDSKEFSEELDTALMYFARYGVIGEFRTPHYKKRMDDGIFNGMKDIMEHAIDDLKEDFYKAFNFDNEIKYTNTNNYEELAEHIIESMGEMNWILTVPKSNDDYFLLGDFGAATVRDKINVYFNPDVKEIAYIGLALSSKVYLQLFSTKWSKSPQSSMIHALDSTHIYDINKANFIYSRKFLACENENYLKTFIFQVREELTI</sequence>
<dbReference type="RefSeq" id="WP_073290881.1">
    <property type="nucleotide sequence ID" value="NZ_FRAV01000004.1"/>
</dbReference>
<gene>
    <name evidence="1" type="ORF">SAMN05444267_100414</name>
</gene>
<evidence type="ECO:0008006" key="3">
    <source>
        <dbReference type="Google" id="ProtNLM"/>
    </source>
</evidence>
<dbReference type="InterPro" id="IPR025332">
    <property type="entry name" value="DUF4238"/>
</dbReference>
<protein>
    <recommendedName>
        <fullName evidence="3">DUF4238 domain-containing protein</fullName>
    </recommendedName>
</protein>
<dbReference type="AlphaFoldDB" id="A0A1M6SFK5"/>
<reference evidence="2" key="1">
    <citation type="submission" date="2016-11" db="EMBL/GenBank/DDBJ databases">
        <authorList>
            <person name="Varghese N."/>
            <person name="Submissions S."/>
        </authorList>
    </citation>
    <scope>NUCLEOTIDE SEQUENCE [LARGE SCALE GENOMIC DNA]</scope>
    <source>
        <strain evidence="2">DSM 26899</strain>
    </source>
</reference>
<accession>A0A1M6SFK5</accession>
<evidence type="ECO:0000313" key="1">
    <source>
        <dbReference type="EMBL" id="SHK43470.1"/>
    </source>
</evidence>
<proteinExistence type="predicted"/>
<organism evidence="1 2">
    <name type="scientific">Chryseobacterium polytrichastri</name>
    <dbReference type="NCBI Taxonomy" id="1302687"/>
    <lineage>
        <taxon>Bacteria</taxon>
        <taxon>Pseudomonadati</taxon>
        <taxon>Bacteroidota</taxon>
        <taxon>Flavobacteriia</taxon>
        <taxon>Flavobacteriales</taxon>
        <taxon>Weeksellaceae</taxon>
        <taxon>Chryseobacterium group</taxon>
        <taxon>Chryseobacterium</taxon>
    </lineage>
</organism>
<dbReference type="Proteomes" id="UP000184364">
    <property type="component" value="Unassembled WGS sequence"/>
</dbReference>
<name>A0A1M6SFK5_9FLAO</name>
<keyword evidence="2" id="KW-1185">Reference proteome</keyword>
<dbReference type="OrthoDB" id="669645at2"/>